<proteinExistence type="predicted"/>
<evidence type="ECO:0000313" key="1">
    <source>
        <dbReference type="EMBL" id="WJZ82175.1"/>
    </source>
</evidence>
<keyword evidence="2" id="KW-1185">Reference proteome</keyword>
<name>A0ABY9BIN4_VITVI</name>
<reference evidence="1 2" key="1">
    <citation type="journal article" date="2023" name="Hortic Res">
        <title>The complete reference genome for grapevine (Vitis vinifera L.) genetics and breeding.</title>
        <authorList>
            <person name="Shi X."/>
            <person name="Cao S."/>
            <person name="Wang X."/>
            <person name="Huang S."/>
            <person name="Wang Y."/>
            <person name="Liu Z."/>
            <person name="Liu W."/>
            <person name="Leng X."/>
            <person name="Peng Y."/>
            <person name="Wang N."/>
            <person name="Wang Y."/>
            <person name="Ma Z."/>
            <person name="Xu X."/>
            <person name="Zhang F."/>
            <person name="Xue H."/>
            <person name="Zhong H."/>
            <person name="Wang Y."/>
            <person name="Zhang K."/>
            <person name="Velt A."/>
            <person name="Avia K."/>
            <person name="Holtgrawe D."/>
            <person name="Grimplet J."/>
            <person name="Matus J.T."/>
            <person name="Ware D."/>
            <person name="Wu X."/>
            <person name="Wang H."/>
            <person name="Liu C."/>
            <person name="Fang Y."/>
            <person name="Rustenholz C."/>
            <person name="Cheng Z."/>
            <person name="Xiao H."/>
            <person name="Zhou Y."/>
        </authorList>
    </citation>
    <scope>NUCLEOTIDE SEQUENCE [LARGE SCALE GENOMIC DNA]</scope>
    <source>
        <strain evidence="2">cv. Pinot noir / PN40024</strain>
        <tissue evidence="1">Leaf</tissue>
    </source>
</reference>
<dbReference type="InterPro" id="IPR009367">
    <property type="entry name" value="Elm1-like"/>
</dbReference>
<organism evidence="1 2">
    <name type="scientific">Vitis vinifera</name>
    <name type="common">Grape</name>
    <dbReference type="NCBI Taxonomy" id="29760"/>
    <lineage>
        <taxon>Eukaryota</taxon>
        <taxon>Viridiplantae</taxon>
        <taxon>Streptophyta</taxon>
        <taxon>Embryophyta</taxon>
        <taxon>Tracheophyta</taxon>
        <taxon>Spermatophyta</taxon>
        <taxon>Magnoliopsida</taxon>
        <taxon>eudicotyledons</taxon>
        <taxon>Gunneridae</taxon>
        <taxon>Pentapetalae</taxon>
        <taxon>rosids</taxon>
        <taxon>Vitales</taxon>
        <taxon>Vitaceae</taxon>
        <taxon>Viteae</taxon>
        <taxon>Vitis</taxon>
    </lineage>
</organism>
<accession>A0ABY9BIN4</accession>
<sequence>MQIQHPRSGLNRHVVLTAEALHQADSTALRSAASAWHDKLASLPELLLVVNIGGPISSRRYGADLAKRLTFYYKMFYGAMGPLLLKQILSEEGSEEEPFKEHCGRFPAIGQRI</sequence>
<dbReference type="Proteomes" id="UP001227230">
    <property type="component" value="Chromosome 2"/>
</dbReference>
<dbReference type="PANTHER" id="PTHR33986:SF15">
    <property type="entry name" value="MITOCHONDRIAL FISSION PROTEIN ELM1"/>
    <property type="match status" value="1"/>
</dbReference>
<dbReference type="Pfam" id="PF06258">
    <property type="entry name" value="Mito_fiss_Elm1"/>
    <property type="match status" value="1"/>
</dbReference>
<gene>
    <name evidence="1" type="ORF">VitviT2T_001957</name>
</gene>
<dbReference type="EMBL" id="CP126649">
    <property type="protein sequence ID" value="WJZ82175.1"/>
    <property type="molecule type" value="Genomic_DNA"/>
</dbReference>
<protein>
    <submittedName>
        <fullName evidence="1">Uncharacterized protein</fullName>
    </submittedName>
</protein>
<dbReference type="PANTHER" id="PTHR33986">
    <property type="entry name" value="OS02G0535700 PROTEIN"/>
    <property type="match status" value="1"/>
</dbReference>
<evidence type="ECO:0000313" key="2">
    <source>
        <dbReference type="Proteomes" id="UP001227230"/>
    </source>
</evidence>